<evidence type="ECO:0000313" key="9">
    <source>
        <dbReference type="Proteomes" id="UP000038040"/>
    </source>
</evidence>
<sequence>LILIFDFLIFRVKNLSLENAESYRNYKKYIYSSRHEKAVFDKTLGKSSDIEEIARLTRNADELEFLNEENYVELEGLLLVKDFLNKEVEEFLIKKIDRKEWTLSQSGRRKQDYGPQVNFKHKKIKVDRFSGMPDYIDIILNRMKEVSPNRLGEYQPFELCNLEYVDERLSAIEMHFDDSWIWGNRLICLNLLNPCVLSYANDERQLLVYVYLPRRSLVCMAGKVRHEWRHAVFSEHIRGRRIALTMREPSPLFQVYDLNVSSDIVIYTNTMEHYNFQEHIVNVIRPRFVHLLDKMKSEKSANLLEAMFVLINSTYRAVNQEIKSDRSGQVDENSPFAVSWHFVPYSLFCSEVTLKMTFLLNECFKFTYSIFESILKDKRISESLRHKADLLDKALGINNLLTDSQAFNVSLKIVNISLKHASFSIISDFTERLCTDPSKSNLLKSLKKKINCMQKWAKIIGLDKYFNSLFPSLKVFLEKKIVDQLNERVCFFLFFLTIAITIRIQYCRLQAYELVIKSYPASGNIIDDMRFCMESNGGYGRENLVEKLSNDVKTYLLHIGVSTVDILQGYANAVECLRRLDPTCVIMQKICSIIRTYIKQRPDTVRCIITYITGEMREELSQQLTRKRTAFIDEENLQGINDELIANEEESEEEQWMNWLPDPPDAIINQSRRFRQNADVFNMLVSVYGSKELFVKEYRHTLAERLTKSWNRDVKPIFEMRYLDLLKLRFSEGELQHCDVMLKDMRDSERMDYIVFNKLVRFINFSNFFSFLIYSNTISVDNFNILLIFSFQIHQNSSNFPISARIISTFFWPKIDNEQFELPIEMISGLASYGRAYEAQKGSRKLDWMTGVGSVEMEIHLDGLITTINVSPAHTAVLAQFTKKEQWSLDELSVTLGMEKRSTKKRLEWWQNSGIIVYSAKQSNGEREKWCLATWNSKMDRLRGEIDVESDESEDEKLEDSVAVDALEQYWTYTRSFIASQEPIKAERLHSIFKMLASPGQQGPSLEIVISFLQRKVKLNLLSCVNGLYKVVKD</sequence>
<evidence type="ECO:0000259" key="8">
    <source>
        <dbReference type="PROSITE" id="PS50069"/>
    </source>
</evidence>
<dbReference type="InterPro" id="IPR044554">
    <property type="entry name" value="ANAPC2"/>
</dbReference>
<dbReference type="SMART" id="SM00182">
    <property type="entry name" value="CULLIN"/>
    <property type="match status" value="1"/>
</dbReference>
<evidence type="ECO:0000256" key="4">
    <source>
        <dbReference type="ARBA" id="ARBA00022776"/>
    </source>
</evidence>
<dbReference type="InterPro" id="IPR014786">
    <property type="entry name" value="ANAPC2_C"/>
</dbReference>
<dbReference type="Gene3D" id="2.60.120.590">
    <property type="entry name" value="Alpha-ketoglutarate-dependent dioxygenase AlkB-like"/>
    <property type="match status" value="1"/>
</dbReference>
<keyword evidence="5" id="KW-0833">Ubl conjugation pathway</keyword>
<dbReference type="SMART" id="SM01013">
    <property type="entry name" value="APC2"/>
    <property type="match status" value="1"/>
</dbReference>
<dbReference type="InterPro" id="IPR016158">
    <property type="entry name" value="Cullin_homology"/>
</dbReference>
<dbReference type="PANTHER" id="PTHR45957:SF1">
    <property type="entry name" value="ANAPHASE-PROMOTING COMPLEX SUBUNIT 2"/>
    <property type="match status" value="1"/>
</dbReference>
<dbReference type="GO" id="GO:0070979">
    <property type="term" value="P:protein K11-linked ubiquitination"/>
    <property type="evidence" value="ECO:0007669"/>
    <property type="project" value="TreeGrafter"/>
</dbReference>
<dbReference type="InterPro" id="IPR036317">
    <property type="entry name" value="Cullin_homology_sf"/>
</dbReference>
<feature type="domain" description="Cullin family profile" evidence="8">
    <location>
        <begin position="683"/>
        <end position="911"/>
    </location>
</feature>
<evidence type="ECO:0000256" key="2">
    <source>
        <dbReference type="ARBA" id="ARBA00016068"/>
    </source>
</evidence>
<dbReference type="Pfam" id="PF25773">
    <property type="entry name" value="TPR_ANAPC2"/>
    <property type="match status" value="1"/>
</dbReference>
<dbReference type="SUPFAM" id="SSF51197">
    <property type="entry name" value="Clavaminate synthase-like"/>
    <property type="match status" value="1"/>
</dbReference>
<organism evidence="9 10">
    <name type="scientific">Dracunculus medinensis</name>
    <name type="common">Guinea worm</name>
    <dbReference type="NCBI Taxonomy" id="318479"/>
    <lineage>
        <taxon>Eukaryota</taxon>
        <taxon>Metazoa</taxon>
        <taxon>Ecdysozoa</taxon>
        <taxon>Nematoda</taxon>
        <taxon>Chromadorea</taxon>
        <taxon>Rhabditida</taxon>
        <taxon>Spirurina</taxon>
        <taxon>Dracunculoidea</taxon>
        <taxon>Dracunculidae</taxon>
        <taxon>Dracunculus</taxon>
    </lineage>
</organism>
<dbReference type="AlphaFoldDB" id="A0A0N4U1Y3"/>
<dbReference type="InterPro" id="IPR059120">
    <property type="entry name" value="Cullin-like_AB"/>
</dbReference>
<dbReference type="Gene3D" id="3.30.230.130">
    <property type="entry name" value="Cullin, Chain C, Domain 2"/>
    <property type="match status" value="1"/>
</dbReference>
<proteinExistence type="inferred from homology"/>
<comment type="cofactor">
    <cofactor evidence="1">
        <name>Fe(2+)</name>
        <dbReference type="ChEBI" id="CHEBI:29033"/>
    </cofactor>
</comment>
<dbReference type="SUPFAM" id="SSF75632">
    <property type="entry name" value="Cullin homology domain"/>
    <property type="match status" value="1"/>
</dbReference>
<dbReference type="PANTHER" id="PTHR45957">
    <property type="entry name" value="ANAPHASE-PROMOTING COMPLEX SUBUNIT 2"/>
    <property type="match status" value="1"/>
</dbReference>
<dbReference type="GO" id="GO:0006511">
    <property type="term" value="P:ubiquitin-dependent protein catabolic process"/>
    <property type="evidence" value="ECO:0007669"/>
    <property type="project" value="InterPro"/>
</dbReference>
<name>A0A0N4U1Y3_DRAME</name>
<dbReference type="WBParaSite" id="DME_0000064901-mRNA-1">
    <property type="protein sequence ID" value="DME_0000064901-mRNA-1"/>
    <property type="gene ID" value="DME_0000064901"/>
</dbReference>
<dbReference type="GO" id="GO:0005680">
    <property type="term" value="C:anaphase-promoting complex"/>
    <property type="evidence" value="ECO:0007669"/>
    <property type="project" value="TreeGrafter"/>
</dbReference>
<dbReference type="InterPro" id="IPR036388">
    <property type="entry name" value="WH-like_DNA-bd_sf"/>
</dbReference>
<dbReference type="GO" id="GO:0051301">
    <property type="term" value="P:cell division"/>
    <property type="evidence" value="ECO:0007669"/>
    <property type="project" value="UniProtKB-KW"/>
</dbReference>
<dbReference type="Pfam" id="PF26557">
    <property type="entry name" value="Cullin_AB"/>
    <property type="match status" value="1"/>
</dbReference>
<dbReference type="Proteomes" id="UP000038040">
    <property type="component" value="Unplaced"/>
</dbReference>
<dbReference type="Gene3D" id="1.20.1310.10">
    <property type="entry name" value="Cullin Repeats"/>
    <property type="match status" value="1"/>
</dbReference>
<dbReference type="PROSITE" id="PS50069">
    <property type="entry name" value="CULLIN_2"/>
    <property type="match status" value="1"/>
</dbReference>
<dbReference type="Pfam" id="PF08672">
    <property type="entry name" value="ANAPC2"/>
    <property type="match status" value="1"/>
</dbReference>
<evidence type="ECO:0000256" key="1">
    <source>
        <dbReference type="ARBA" id="ARBA00001954"/>
    </source>
</evidence>
<keyword evidence="3" id="KW-0132">Cell division</keyword>
<evidence type="ECO:0000256" key="6">
    <source>
        <dbReference type="ARBA" id="ARBA00023306"/>
    </source>
</evidence>
<comment type="similarity">
    <text evidence="7">Belongs to the cullin family.</text>
</comment>
<dbReference type="GO" id="GO:0007091">
    <property type="term" value="P:metaphase/anaphase transition of mitotic cell cycle"/>
    <property type="evidence" value="ECO:0007669"/>
    <property type="project" value="TreeGrafter"/>
</dbReference>
<dbReference type="InterPro" id="IPR057975">
    <property type="entry name" value="TPR_ANAPC2"/>
</dbReference>
<reference evidence="10" key="1">
    <citation type="submission" date="2017-02" db="UniProtKB">
        <authorList>
            <consortium name="WormBaseParasite"/>
        </authorList>
    </citation>
    <scope>IDENTIFICATION</scope>
</reference>
<evidence type="ECO:0000256" key="3">
    <source>
        <dbReference type="ARBA" id="ARBA00022618"/>
    </source>
</evidence>
<dbReference type="GO" id="GO:0031625">
    <property type="term" value="F:ubiquitin protein ligase binding"/>
    <property type="evidence" value="ECO:0007669"/>
    <property type="project" value="InterPro"/>
</dbReference>
<dbReference type="FunFam" id="2.60.120.590:FF:000019">
    <property type="entry name" value="DNA N6-methyl adenine demethylase"/>
    <property type="match status" value="1"/>
</dbReference>
<accession>A0A0N4U1Y3</accession>
<evidence type="ECO:0000313" key="10">
    <source>
        <dbReference type="WBParaSite" id="DME_0000064901-mRNA-1"/>
    </source>
</evidence>
<dbReference type="Gene3D" id="1.10.10.10">
    <property type="entry name" value="Winged helix-like DNA-binding domain superfamily/Winged helix DNA-binding domain"/>
    <property type="match status" value="1"/>
</dbReference>
<keyword evidence="6" id="KW-0131">Cell cycle</keyword>
<keyword evidence="4" id="KW-0498">Mitosis</keyword>
<protein>
    <recommendedName>
        <fullName evidence="2">Anaphase-promoting complex subunit 2</fullName>
    </recommendedName>
</protein>
<evidence type="ECO:0000256" key="7">
    <source>
        <dbReference type="PROSITE-ProRule" id="PRU00330"/>
    </source>
</evidence>
<dbReference type="InterPro" id="IPR037151">
    <property type="entry name" value="AlkB-like_sf"/>
</dbReference>
<evidence type="ECO:0000256" key="5">
    <source>
        <dbReference type="ARBA" id="ARBA00022786"/>
    </source>
</evidence>